<feature type="region of interest" description="Disordered" evidence="6">
    <location>
        <begin position="73"/>
        <end position="101"/>
    </location>
</feature>
<dbReference type="NCBIfam" id="TIGR01031">
    <property type="entry name" value="rpmF_bact"/>
    <property type="match status" value="1"/>
</dbReference>
<dbReference type="Pfam" id="PF01783">
    <property type="entry name" value="Ribosomal_L32p"/>
    <property type="match status" value="1"/>
</dbReference>
<evidence type="ECO:0000256" key="2">
    <source>
        <dbReference type="ARBA" id="ARBA00022980"/>
    </source>
</evidence>
<keyword evidence="3 5" id="KW-0687">Ribonucleoprotein</keyword>
<protein>
    <recommendedName>
        <fullName evidence="4 5">Large ribosomal subunit protein bL32</fullName>
    </recommendedName>
</protein>
<reference evidence="7 8" key="1">
    <citation type="journal article" date="2015" name="Nature">
        <title>rRNA introns, odd ribosomes, and small enigmatic genomes across a large radiation of phyla.</title>
        <authorList>
            <person name="Brown C.T."/>
            <person name="Hug L.A."/>
            <person name="Thomas B.C."/>
            <person name="Sharon I."/>
            <person name="Castelle C.J."/>
            <person name="Singh A."/>
            <person name="Wilkins M.J."/>
            <person name="Williams K.H."/>
            <person name="Banfield J.F."/>
        </authorList>
    </citation>
    <scope>NUCLEOTIDE SEQUENCE [LARGE SCALE GENOMIC DNA]</scope>
</reference>
<dbReference type="InterPro" id="IPR044957">
    <property type="entry name" value="Ribosomal_bL32_bact"/>
</dbReference>
<accession>A0A0G0VCT8</accession>
<dbReference type="GO" id="GO:0003735">
    <property type="term" value="F:structural constituent of ribosome"/>
    <property type="evidence" value="ECO:0007669"/>
    <property type="project" value="InterPro"/>
</dbReference>
<evidence type="ECO:0000256" key="1">
    <source>
        <dbReference type="ARBA" id="ARBA00008560"/>
    </source>
</evidence>
<evidence type="ECO:0000256" key="5">
    <source>
        <dbReference type="HAMAP-Rule" id="MF_00340"/>
    </source>
</evidence>
<dbReference type="Proteomes" id="UP000034746">
    <property type="component" value="Unassembled WGS sequence"/>
</dbReference>
<dbReference type="GO" id="GO:0015934">
    <property type="term" value="C:large ribosomal subunit"/>
    <property type="evidence" value="ECO:0007669"/>
    <property type="project" value="InterPro"/>
</dbReference>
<evidence type="ECO:0000313" key="8">
    <source>
        <dbReference type="Proteomes" id="UP000034746"/>
    </source>
</evidence>
<sequence>MGLPGHRRTSSDKRRRSAHFALKKSSVTSCQQCGEPVLAHRACRSCGFYKGRTVLKIASKTTPVSKPVVKKATTVKKSEAKTTPAKKIQKPESAESPSSVS</sequence>
<dbReference type="PANTHER" id="PTHR35534:SF1">
    <property type="entry name" value="LARGE RIBOSOMAL SUBUNIT PROTEIN BL32"/>
    <property type="match status" value="1"/>
</dbReference>
<comment type="caution">
    <text evidence="7">The sequence shown here is derived from an EMBL/GenBank/DDBJ whole genome shotgun (WGS) entry which is preliminary data.</text>
</comment>
<dbReference type="EMBL" id="LCAU01000001">
    <property type="protein sequence ID" value="KKR98679.1"/>
    <property type="molecule type" value="Genomic_DNA"/>
</dbReference>
<comment type="similarity">
    <text evidence="1 5">Belongs to the bacterial ribosomal protein bL32 family.</text>
</comment>
<gene>
    <name evidence="5" type="primary">rpmF</name>
    <name evidence="7" type="ORF">UU48_C0001G0034</name>
</gene>
<evidence type="ECO:0000256" key="4">
    <source>
        <dbReference type="ARBA" id="ARBA00035178"/>
    </source>
</evidence>
<feature type="region of interest" description="Disordered" evidence="6">
    <location>
        <begin position="1"/>
        <end position="21"/>
    </location>
</feature>
<dbReference type="InterPro" id="IPR011332">
    <property type="entry name" value="Ribosomal_zn-bd"/>
</dbReference>
<dbReference type="AlphaFoldDB" id="A0A0G0VCT8"/>
<name>A0A0G0VCT8_9BACT</name>
<evidence type="ECO:0000256" key="6">
    <source>
        <dbReference type="SAM" id="MobiDB-lite"/>
    </source>
</evidence>
<dbReference type="HAMAP" id="MF_00340">
    <property type="entry name" value="Ribosomal_bL32"/>
    <property type="match status" value="1"/>
</dbReference>
<evidence type="ECO:0000256" key="3">
    <source>
        <dbReference type="ARBA" id="ARBA00023274"/>
    </source>
</evidence>
<dbReference type="GO" id="GO:0006412">
    <property type="term" value="P:translation"/>
    <property type="evidence" value="ECO:0007669"/>
    <property type="project" value="UniProtKB-UniRule"/>
</dbReference>
<evidence type="ECO:0000313" key="7">
    <source>
        <dbReference type="EMBL" id="KKR98679.1"/>
    </source>
</evidence>
<proteinExistence type="inferred from homology"/>
<dbReference type="InterPro" id="IPR002677">
    <property type="entry name" value="Ribosomal_bL32"/>
</dbReference>
<dbReference type="PANTHER" id="PTHR35534">
    <property type="entry name" value="50S RIBOSOMAL PROTEIN L32"/>
    <property type="match status" value="1"/>
</dbReference>
<keyword evidence="2 5" id="KW-0689">Ribosomal protein</keyword>
<dbReference type="SUPFAM" id="SSF57829">
    <property type="entry name" value="Zn-binding ribosomal proteins"/>
    <property type="match status" value="1"/>
</dbReference>
<organism evidence="7 8">
    <name type="scientific">Candidatus Uhrbacteria bacterium GW2011_GWF2_41_16</name>
    <dbReference type="NCBI Taxonomy" id="1618997"/>
    <lineage>
        <taxon>Bacteria</taxon>
        <taxon>Candidatus Uhriibacteriota</taxon>
    </lineage>
</organism>